<feature type="non-terminal residue" evidence="2">
    <location>
        <position position="365"/>
    </location>
</feature>
<dbReference type="Gene3D" id="1.10.10.10">
    <property type="entry name" value="Winged helix-like DNA-binding domain superfamily/Winged helix DNA-binding domain"/>
    <property type="match status" value="1"/>
</dbReference>
<evidence type="ECO:0000313" key="2">
    <source>
        <dbReference type="EMBL" id="KKM14863.1"/>
    </source>
</evidence>
<comment type="caution">
    <text evidence="2">The sequence shown here is derived from an EMBL/GenBank/DDBJ whole genome shotgun (WGS) entry which is preliminary data.</text>
</comment>
<dbReference type="InterPro" id="IPR036388">
    <property type="entry name" value="WH-like_DNA-bd_sf"/>
</dbReference>
<dbReference type="EMBL" id="LAZR01015048">
    <property type="protein sequence ID" value="KKM14863.1"/>
    <property type="molecule type" value="Genomic_DNA"/>
</dbReference>
<protein>
    <recommendedName>
        <fullName evidence="1">Integrase catalytic domain-containing protein</fullName>
    </recommendedName>
</protein>
<feature type="domain" description="Integrase catalytic" evidence="1">
    <location>
        <begin position="111"/>
        <end position="284"/>
    </location>
</feature>
<evidence type="ECO:0000259" key="1">
    <source>
        <dbReference type="PROSITE" id="PS50994"/>
    </source>
</evidence>
<sequence length="365" mass="42267">MISPDKRKAIVALHEEGMSLREISRRLKVSRKTVRDIIQHGGAVPDTVRKDKIEVDPELLRRLHADCGGWIQRIHEKLTEEEGIKIGYSTLVRRMRELGVGQSPVGRCGRVADTPGAEMQHDTSPYRLSIGGQWRKVVASLVYLRYSKMRFLKFYRSFNRFNMKCFFHEALMHFRYAAAVCIIDNTNLARLRGTGKNAVMVPEMEKLASRYGFQFVCHEVKHSNRKAGNERIFFTVETNFFAGRKFESLEDLNRQALEWATVRMPRRPMSKTRLIPAEAFEQEKPYLIALPPYIEPPYRIHERGTDQYGYAPVDGNYYWVPGTSNEDVKVLEYGDGLKMYRRRDLLAEYPLPPDGVKNQKFSPEG</sequence>
<dbReference type="PANTHER" id="PTHR35004">
    <property type="entry name" value="TRANSPOSASE RV3428C-RELATED"/>
    <property type="match status" value="1"/>
</dbReference>
<dbReference type="GO" id="GO:0015074">
    <property type="term" value="P:DNA integration"/>
    <property type="evidence" value="ECO:0007669"/>
    <property type="project" value="InterPro"/>
</dbReference>
<name>A0A0F9JY68_9ZZZZ</name>
<dbReference type="AlphaFoldDB" id="A0A0F9JY68"/>
<dbReference type="InterPro" id="IPR001584">
    <property type="entry name" value="Integrase_cat-core"/>
</dbReference>
<dbReference type="InterPro" id="IPR009057">
    <property type="entry name" value="Homeodomain-like_sf"/>
</dbReference>
<dbReference type="SUPFAM" id="SSF46689">
    <property type="entry name" value="Homeodomain-like"/>
    <property type="match status" value="1"/>
</dbReference>
<dbReference type="PANTHER" id="PTHR35004:SF7">
    <property type="entry name" value="INTEGRASE PROTEIN"/>
    <property type="match status" value="1"/>
</dbReference>
<gene>
    <name evidence="2" type="ORF">LCGC14_1701820</name>
</gene>
<organism evidence="2">
    <name type="scientific">marine sediment metagenome</name>
    <dbReference type="NCBI Taxonomy" id="412755"/>
    <lineage>
        <taxon>unclassified sequences</taxon>
        <taxon>metagenomes</taxon>
        <taxon>ecological metagenomes</taxon>
    </lineage>
</organism>
<proteinExistence type="predicted"/>
<dbReference type="PROSITE" id="PS50994">
    <property type="entry name" value="INTEGRASE"/>
    <property type="match status" value="1"/>
</dbReference>
<reference evidence="2" key="1">
    <citation type="journal article" date="2015" name="Nature">
        <title>Complex archaea that bridge the gap between prokaryotes and eukaryotes.</title>
        <authorList>
            <person name="Spang A."/>
            <person name="Saw J.H."/>
            <person name="Jorgensen S.L."/>
            <person name="Zaremba-Niedzwiedzka K."/>
            <person name="Martijn J."/>
            <person name="Lind A.E."/>
            <person name="van Eijk R."/>
            <person name="Schleper C."/>
            <person name="Guy L."/>
            <person name="Ettema T.J."/>
        </authorList>
    </citation>
    <scope>NUCLEOTIDE SEQUENCE</scope>
</reference>
<dbReference type="Pfam" id="PF13384">
    <property type="entry name" value="HTH_23"/>
    <property type="match status" value="1"/>
</dbReference>
<accession>A0A0F9JY68</accession>